<dbReference type="InterPro" id="IPR000086">
    <property type="entry name" value="NUDIX_hydrolase_dom"/>
</dbReference>
<dbReference type="GO" id="GO:0046872">
    <property type="term" value="F:metal ion binding"/>
    <property type="evidence" value="ECO:0007669"/>
    <property type="project" value="UniProtKB-KW"/>
</dbReference>
<evidence type="ECO:0000256" key="3">
    <source>
        <dbReference type="ARBA" id="ARBA00022723"/>
    </source>
</evidence>
<dbReference type="InterPro" id="IPR015797">
    <property type="entry name" value="NUDIX_hydrolase-like_dom_sf"/>
</dbReference>
<dbReference type="GeneID" id="118411151"/>
<reference evidence="9" key="2">
    <citation type="submission" date="2025-08" db="UniProtKB">
        <authorList>
            <consortium name="RefSeq"/>
        </authorList>
    </citation>
    <scope>IDENTIFICATION</scope>
    <source>
        <strain evidence="9">S238N-H82</strain>
        <tissue evidence="9">Testes</tissue>
    </source>
</reference>
<keyword evidence="4" id="KW-0378">Hydrolase</keyword>
<feature type="domain" description="Nudix hydrolase" evidence="7">
    <location>
        <begin position="32"/>
        <end position="156"/>
    </location>
</feature>
<dbReference type="PANTHER" id="PTHR11383:SF3">
    <property type="entry name" value="NAD(P)H PYROPHOSPHATASE NUDT13, MITOCHONDRIAL"/>
    <property type="match status" value="1"/>
</dbReference>
<name>A0A9J7MIZ7_BRAFL</name>
<evidence type="ECO:0000313" key="8">
    <source>
        <dbReference type="Proteomes" id="UP000001554"/>
    </source>
</evidence>
<organism evidence="8 9">
    <name type="scientific">Branchiostoma floridae</name>
    <name type="common">Florida lancelet</name>
    <name type="synonym">Amphioxus</name>
    <dbReference type="NCBI Taxonomy" id="7739"/>
    <lineage>
        <taxon>Eukaryota</taxon>
        <taxon>Metazoa</taxon>
        <taxon>Chordata</taxon>
        <taxon>Cephalochordata</taxon>
        <taxon>Leptocardii</taxon>
        <taxon>Amphioxiformes</taxon>
        <taxon>Branchiostomatidae</taxon>
        <taxon>Branchiostoma</taxon>
    </lineage>
</organism>
<dbReference type="KEGG" id="bfo:118411151"/>
<dbReference type="PROSITE" id="PS00893">
    <property type="entry name" value="NUDIX_BOX"/>
    <property type="match status" value="1"/>
</dbReference>
<evidence type="ECO:0000256" key="6">
    <source>
        <dbReference type="ARBA" id="ARBA00023027"/>
    </source>
</evidence>
<evidence type="ECO:0000313" key="9">
    <source>
        <dbReference type="RefSeq" id="XP_035669091.1"/>
    </source>
</evidence>
<evidence type="ECO:0000256" key="1">
    <source>
        <dbReference type="ARBA" id="ARBA00001946"/>
    </source>
</evidence>
<dbReference type="InterPro" id="IPR015376">
    <property type="entry name" value="Znr_NADH_PPase"/>
</dbReference>
<dbReference type="Gene3D" id="3.90.79.20">
    <property type="match status" value="1"/>
</dbReference>
<dbReference type="SUPFAM" id="SSF55811">
    <property type="entry name" value="Nudix"/>
    <property type="match status" value="1"/>
</dbReference>
<reference evidence="8" key="1">
    <citation type="journal article" date="2020" name="Nat. Ecol. Evol.">
        <title>Deeply conserved synteny resolves early events in vertebrate evolution.</title>
        <authorList>
            <person name="Simakov O."/>
            <person name="Marletaz F."/>
            <person name="Yue J.X."/>
            <person name="O'Connell B."/>
            <person name="Jenkins J."/>
            <person name="Brandt A."/>
            <person name="Calef R."/>
            <person name="Tung C.H."/>
            <person name="Huang T.K."/>
            <person name="Schmutz J."/>
            <person name="Satoh N."/>
            <person name="Yu J.K."/>
            <person name="Putnam N.H."/>
            <person name="Green R.E."/>
            <person name="Rokhsar D.S."/>
        </authorList>
    </citation>
    <scope>NUCLEOTIDE SEQUENCE [LARGE SCALE GENOMIC DNA]</scope>
    <source>
        <strain evidence="8">S238N-H82</strain>
    </source>
</reference>
<comment type="cofactor">
    <cofactor evidence="1">
        <name>Mg(2+)</name>
        <dbReference type="ChEBI" id="CHEBI:18420"/>
    </cofactor>
</comment>
<dbReference type="InterPro" id="IPR049734">
    <property type="entry name" value="NudC-like_C"/>
</dbReference>
<protein>
    <recommendedName>
        <fullName evidence="2">NAD(+) diphosphatase</fullName>
        <ecNumber evidence="2">3.6.1.22</ecNumber>
    </recommendedName>
</protein>
<dbReference type="EC" id="3.6.1.22" evidence="2"/>
<dbReference type="CDD" id="cd03429">
    <property type="entry name" value="NUDIX_NADH_pyrophosphatase_Nudt13"/>
    <property type="match status" value="1"/>
</dbReference>
<dbReference type="InterPro" id="IPR020084">
    <property type="entry name" value="NUDIX_hydrolase_CS"/>
</dbReference>
<evidence type="ECO:0000256" key="2">
    <source>
        <dbReference type="ARBA" id="ARBA00012381"/>
    </source>
</evidence>
<proteinExistence type="predicted"/>
<accession>A0A9J7MIZ7</accession>
<evidence type="ECO:0000256" key="5">
    <source>
        <dbReference type="ARBA" id="ARBA00022842"/>
    </source>
</evidence>
<keyword evidence="3" id="KW-0479">Metal-binding</keyword>
<dbReference type="NCBIfam" id="NF001299">
    <property type="entry name" value="PRK00241.1"/>
    <property type="match status" value="1"/>
</dbReference>
<evidence type="ECO:0000259" key="7">
    <source>
        <dbReference type="PROSITE" id="PS51462"/>
    </source>
</evidence>
<dbReference type="PANTHER" id="PTHR11383">
    <property type="entry name" value="NUCLEOSIDE DIPHOSPHATE-LINKED MOIETY X MOTIF 13"/>
    <property type="match status" value="1"/>
</dbReference>
<dbReference type="OMA" id="PGQTEIH"/>
<keyword evidence="5" id="KW-0460">Magnesium</keyword>
<dbReference type="Pfam" id="PF09297">
    <property type="entry name" value="Zn_ribbon_NUD"/>
    <property type="match status" value="1"/>
</dbReference>
<sequence length="186" mass="20711">MSQFCSQCGGNNTKNLAGSKRRCAACEAEHYPQMAPVGIVLVSHEDKCLLARQKQFPPGMYSALAGFCDMGESLEDTVRREVAEEVGLEVDTVSYMSSQHWPFPHSSIMLGCNATVRSMELEVDKTELEDAQWFSLPQIQVALMAGPLGFDHSKKTSESIPLWIPPREAIAHQLIRNWAEKKLKSL</sequence>
<dbReference type="Proteomes" id="UP000001554">
    <property type="component" value="Chromosome 3"/>
</dbReference>
<keyword evidence="6" id="KW-0520">NAD</keyword>
<dbReference type="OrthoDB" id="10249612at2759"/>
<dbReference type="PROSITE" id="PS51462">
    <property type="entry name" value="NUDIX"/>
    <property type="match status" value="1"/>
</dbReference>
<gene>
    <name evidence="9" type="primary">LOC118411151</name>
</gene>
<dbReference type="GO" id="GO:0016787">
    <property type="term" value="F:hydrolase activity"/>
    <property type="evidence" value="ECO:0007669"/>
    <property type="project" value="UniProtKB-KW"/>
</dbReference>
<keyword evidence="8" id="KW-1185">Reference proteome</keyword>
<evidence type="ECO:0000256" key="4">
    <source>
        <dbReference type="ARBA" id="ARBA00022801"/>
    </source>
</evidence>
<dbReference type="Pfam" id="PF00293">
    <property type="entry name" value="NUDIX"/>
    <property type="match status" value="1"/>
</dbReference>
<dbReference type="Gene3D" id="3.90.79.10">
    <property type="entry name" value="Nucleoside Triphosphate Pyrophosphohydrolase"/>
    <property type="match status" value="1"/>
</dbReference>
<dbReference type="RefSeq" id="XP_035669091.1">
    <property type="nucleotide sequence ID" value="XM_035813198.1"/>
</dbReference>
<dbReference type="AlphaFoldDB" id="A0A9J7MIZ7"/>